<evidence type="ECO:0000313" key="3">
    <source>
        <dbReference type="Proteomes" id="UP001139308"/>
    </source>
</evidence>
<reference evidence="2" key="1">
    <citation type="submission" date="2022-01" db="EMBL/GenBank/DDBJ databases">
        <title>Genome sequence and assembly of Parabukholderia sp. RG36.</title>
        <authorList>
            <person name="Chhetri G."/>
        </authorList>
    </citation>
    <scope>NUCLEOTIDE SEQUENCE</scope>
    <source>
        <strain evidence="2">RG36</strain>
    </source>
</reference>
<dbReference type="Gene3D" id="1.40.20.10">
    <property type="entry name" value="CHAD domain"/>
    <property type="match status" value="1"/>
</dbReference>
<feature type="domain" description="CHAD" evidence="1">
    <location>
        <begin position="12"/>
        <end position="283"/>
    </location>
</feature>
<dbReference type="PANTHER" id="PTHR39339:SF1">
    <property type="entry name" value="CHAD DOMAIN-CONTAINING PROTEIN"/>
    <property type="match status" value="1"/>
</dbReference>
<dbReference type="PANTHER" id="PTHR39339">
    <property type="entry name" value="SLR1444 PROTEIN"/>
    <property type="match status" value="1"/>
</dbReference>
<sequence length="283" mass="31683">MGNGKMDKRERHEPCAEGAFSDIASPIVDEAIEQAKGIATAPSAEGLHQLRITMRRLRSLWWSYRPLLDVGENTRQRELFRSLADSAGKARDYDILIALLKLQQKGGDALPPEITDARQAALEAGSEVFSNPEMKTLLLEALSQASGALVARENRHPLQVFSEGRVAASEKQLRKRARRAAKAKRSDVSAFHDVRKAGKKARYLLELFGPVLSAGHRKTLKRLKKIQKRFGALNDVVASEKLLRDNAPLLAALGEPERTLKWFKTERERHLRAAAALLRKDWK</sequence>
<dbReference type="PROSITE" id="PS51708">
    <property type="entry name" value="CHAD"/>
    <property type="match status" value="1"/>
</dbReference>
<comment type="caution">
    <text evidence="2">The sequence shown here is derived from an EMBL/GenBank/DDBJ whole genome shotgun (WGS) entry which is preliminary data.</text>
</comment>
<dbReference type="AlphaFoldDB" id="A0A9X1RUG7"/>
<keyword evidence="3" id="KW-1185">Reference proteome</keyword>
<dbReference type="Pfam" id="PF05235">
    <property type="entry name" value="CHAD"/>
    <property type="match status" value="1"/>
</dbReference>
<dbReference type="Proteomes" id="UP001139308">
    <property type="component" value="Unassembled WGS sequence"/>
</dbReference>
<evidence type="ECO:0000259" key="1">
    <source>
        <dbReference type="PROSITE" id="PS51708"/>
    </source>
</evidence>
<dbReference type="SMART" id="SM00880">
    <property type="entry name" value="CHAD"/>
    <property type="match status" value="1"/>
</dbReference>
<evidence type="ECO:0000313" key="2">
    <source>
        <dbReference type="EMBL" id="MCG5076341.1"/>
    </source>
</evidence>
<protein>
    <submittedName>
        <fullName evidence="2">CHAD domain-containing protein</fullName>
    </submittedName>
</protein>
<dbReference type="InterPro" id="IPR038186">
    <property type="entry name" value="CHAD_dom_sf"/>
</dbReference>
<dbReference type="EMBL" id="JAKLJA010000023">
    <property type="protein sequence ID" value="MCG5076341.1"/>
    <property type="molecule type" value="Genomic_DNA"/>
</dbReference>
<proteinExistence type="predicted"/>
<name>A0A9X1RUG7_9BURK</name>
<gene>
    <name evidence="2" type="ORF">L5014_23690</name>
</gene>
<accession>A0A9X1RUG7</accession>
<dbReference type="InterPro" id="IPR007899">
    <property type="entry name" value="CHAD_dom"/>
</dbReference>
<organism evidence="2 3">
    <name type="scientific">Paraburkholderia tagetis</name>
    <dbReference type="NCBI Taxonomy" id="2913261"/>
    <lineage>
        <taxon>Bacteria</taxon>
        <taxon>Pseudomonadati</taxon>
        <taxon>Pseudomonadota</taxon>
        <taxon>Betaproteobacteria</taxon>
        <taxon>Burkholderiales</taxon>
        <taxon>Burkholderiaceae</taxon>
        <taxon>Paraburkholderia</taxon>
    </lineage>
</organism>